<sequence>MAASVREVTSSTGTQLHDLTALEQAAAVRAREVSPTELVEHSLARIEALDTAVGAFLTVTPDRARAAAAAADRAVLAGGDLPPLHGVPTAIKDLANTAGVRTTFGSAVLADFVPAVDDAVVTALAAAGTISLGKTNTPEFGFPCYTDNDLAGPARCPWEPSLLAGGSSGGAAAAVAAGLLPFAHGSDGGGSIRIPAGINGLFGIKPSRGRVSNAPLGSETTGLGVQGPLARTVRDAAAMLDAMAGPVPGDPFWAPPPPPGETFLGYADRPPGRLRIGRYLDSGMPGADLDPEVRAAFEDASVLLSDLGHEVEDLPAAPLTPEVFPAFEVVWALSATTLPVPPSQLDRLRPLTRFLRDRGLALSARDAMQAMFTLRVFARRFVQAISRYDVLLAPICTLPPRPVGWFDGDGDGAADFERQKRYAAFPAVYNVTGQPAVSVPLWWTAGGLPVGTMLVGRPADEATLISLSAQLEEARPWAHRHPALW</sequence>
<comment type="caution">
    <text evidence="3">The sequence shown here is derived from an EMBL/GenBank/DDBJ whole genome shotgun (WGS) entry which is preliminary data.</text>
</comment>
<dbReference type="PANTHER" id="PTHR11895">
    <property type="entry name" value="TRANSAMIDASE"/>
    <property type="match status" value="1"/>
</dbReference>
<evidence type="ECO:0000259" key="2">
    <source>
        <dbReference type="Pfam" id="PF01425"/>
    </source>
</evidence>
<comment type="similarity">
    <text evidence="1">Belongs to the amidase family.</text>
</comment>
<reference evidence="4" key="1">
    <citation type="journal article" date="2019" name="Int. J. Syst. Evol. Microbiol.">
        <title>The Global Catalogue of Microorganisms (GCM) 10K type strain sequencing project: providing services to taxonomists for standard genome sequencing and annotation.</title>
        <authorList>
            <consortium name="The Broad Institute Genomics Platform"/>
            <consortium name="The Broad Institute Genome Sequencing Center for Infectious Disease"/>
            <person name="Wu L."/>
            <person name="Ma J."/>
        </authorList>
    </citation>
    <scope>NUCLEOTIDE SEQUENCE [LARGE SCALE GENOMIC DNA]</scope>
    <source>
        <strain evidence="4">CGMCC 4.5581</strain>
    </source>
</reference>
<dbReference type="Gene3D" id="3.90.1300.10">
    <property type="entry name" value="Amidase signature (AS) domain"/>
    <property type="match status" value="1"/>
</dbReference>
<dbReference type="InterPro" id="IPR000120">
    <property type="entry name" value="Amidase"/>
</dbReference>
<organism evidence="3 4">
    <name type="scientific">Modestobacter marinus</name>
    <dbReference type="NCBI Taxonomy" id="477641"/>
    <lineage>
        <taxon>Bacteria</taxon>
        <taxon>Bacillati</taxon>
        <taxon>Actinomycetota</taxon>
        <taxon>Actinomycetes</taxon>
        <taxon>Geodermatophilales</taxon>
        <taxon>Geodermatophilaceae</taxon>
        <taxon>Modestobacter</taxon>
    </lineage>
</organism>
<gene>
    <name evidence="3" type="ORF">GCM10011589_41130</name>
</gene>
<dbReference type="PROSITE" id="PS00571">
    <property type="entry name" value="AMIDASES"/>
    <property type="match status" value="1"/>
</dbReference>
<dbReference type="SUPFAM" id="SSF75304">
    <property type="entry name" value="Amidase signature (AS) enzymes"/>
    <property type="match status" value="1"/>
</dbReference>
<keyword evidence="4" id="KW-1185">Reference proteome</keyword>
<protein>
    <submittedName>
        <fullName evidence="3">Amidase</fullName>
    </submittedName>
</protein>
<dbReference type="InterPro" id="IPR036928">
    <property type="entry name" value="AS_sf"/>
</dbReference>
<feature type="domain" description="Amidase" evidence="2">
    <location>
        <begin position="37"/>
        <end position="464"/>
    </location>
</feature>
<evidence type="ECO:0000313" key="4">
    <source>
        <dbReference type="Proteomes" id="UP000648663"/>
    </source>
</evidence>
<dbReference type="PANTHER" id="PTHR11895:SF7">
    <property type="entry name" value="GLUTAMYL-TRNA(GLN) AMIDOTRANSFERASE SUBUNIT A, MITOCHONDRIAL"/>
    <property type="match status" value="1"/>
</dbReference>
<dbReference type="Pfam" id="PF01425">
    <property type="entry name" value="Amidase"/>
    <property type="match status" value="1"/>
</dbReference>
<proteinExistence type="inferred from homology"/>
<evidence type="ECO:0000256" key="1">
    <source>
        <dbReference type="ARBA" id="ARBA00009199"/>
    </source>
</evidence>
<name>A0ABQ2G916_9ACTN</name>
<dbReference type="InterPro" id="IPR020556">
    <property type="entry name" value="Amidase_CS"/>
</dbReference>
<dbReference type="InterPro" id="IPR023631">
    <property type="entry name" value="Amidase_dom"/>
</dbReference>
<evidence type="ECO:0000313" key="3">
    <source>
        <dbReference type="EMBL" id="GGL80669.1"/>
    </source>
</evidence>
<dbReference type="Proteomes" id="UP000648663">
    <property type="component" value="Unassembled WGS sequence"/>
</dbReference>
<dbReference type="EMBL" id="BMMI01000009">
    <property type="protein sequence ID" value="GGL80669.1"/>
    <property type="molecule type" value="Genomic_DNA"/>
</dbReference>
<accession>A0ABQ2G916</accession>